<dbReference type="OrthoDB" id="9801392at2"/>
<dbReference type="AlphaFoldDB" id="A0A4R9JQH5"/>
<organism evidence="2 3">
    <name type="scientific">Leptospira kemamanensis</name>
    <dbReference type="NCBI Taxonomy" id="2484942"/>
    <lineage>
        <taxon>Bacteria</taxon>
        <taxon>Pseudomonadati</taxon>
        <taxon>Spirochaetota</taxon>
        <taxon>Spirochaetia</taxon>
        <taxon>Leptospirales</taxon>
        <taxon>Leptospiraceae</taxon>
        <taxon>Leptospira</taxon>
    </lineage>
</organism>
<evidence type="ECO:0000259" key="1">
    <source>
        <dbReference type="Pfam" id="PF22016"/>
    </source>
</evidence>
<proteinExistence type="predicted"/>
<evidence type="ECO:0000313" key="2">
    <source>
        <dbReference type="EMBL" id="TGL52295.1"/>
    </source>
</evidence>
<comment type="caution">
    <text evidence="2">The sequence shown here is derived from an EMBL/GenBank/DDBJ whole genome shotgun (WGS) entry which is preliminary data.</text>
</comment>
<accession>A0A4R9JQH5</accession>
<sequence length="163" mass="19032">MILRLTKKVQDNFKLKNLQPIPENNLEKEWYVHTFTAGRLKYYLVTHAETLFSVFFRGAGIRSEGEFLDRIIQEFKRQLEDESFSAAFSKLVVPQAQEIKITSTVNRRIIGSMQDMIQMSKFIINDDPSSENTSPFGMSKFVNRTPFSFLGMDDPKTRMEKYK</sequence>
<evidence type="ECO:0000313" key="3">
    <source>
        <dbReference type="Proteomes" id="UP000297609"/>
    </source>
</evidence>
<dbReference type="Proteomes" id="UP000297609">
    <property type="component" value="Unassembled WGS sequence"/>
</dbReference>
<dbReference type="EMBL" id="RQGG01000029">
    <property type="protein sequence ID" value="TGL52295.1"/>
    <property type="molecule type" value="Genomic_DNA"/>
</dbReference>
<dbReference type="Pfam" id="PF22016">
    <property type="entry name" value="DUF6933"/>
    <property type="match status" value="1"/>
</dbReference>
<keyword evidence="3" id="KW-1185">Reference proteome</keyword>
<name>A0A4R9JQH5_9LEPT</name>
<feature type="domain" description="DUF6933" evidence="1">
    <location>
        <begin position="2"/>
        <end position="156"/>
    </location>
</feature>
<dbReference type="RefSeq" id="WP_135619450.1">
    <property type="nucleotide sequence ID" value="NZ_RQGG01000029.1"/>
</dbReference>
<protein>
    <recommendedName>
        <fullName evidence="1">DUF6933 domain-containing protein</fullName>
    </recommendedName>
</protein>
<dbReference type="InterPro" id="IPR053864">
    <property type="entry name" value="DUF6933"/>
</dbReference>
<reference evidence="2" key="1">
    <citation type="journal article" date="2019" name="PLoS Negl. Trop. Dis.">
        <title>Revisiting the worldwide diversity of Leptospira species in the environment.</title>
        <authorList>
            <person name="Vincent A.T."/>
            <person name="Schiettekatte O."/>
            <person name="Bourhy P."/>
            <person name="Veyrier F.J."/>
            <person name="Picardeau M."/>
        </authorList>
    </citation>
    <scope>NUCLEOTIDE SEQUENCE [LARGE SCALE GENOMIC DNA]</scope>
    <source>
        <strain evidence="2">201702454</strain>
    </source>
</reference>
<gene>
    <name evidence="2" type="ORF">EHQ59_09595</name>
</gene>